<dbReference type="EMBL" id="APQG01000015">
    <property type="protein sequence ID" value="ENW00129.1"/>
    <property type="molecule type" value="Genomic_DNA"/>
</dbReference>
<reference evidence="1 2" key="1">
    <citation type="submission" date="2013-02" db="EMBL/GenBank/DDBJ databases">
        <title>The Genome Sequence of Acinetobacter bereziniae CIP 70.12.</title>
        <authorList>
            <consortium name="The Broad Institute Genome Sequencing Platform"/>
            <consortium name="The Broad Institute Genome Sequencing Center for Infectious Disease"/>
            <person name="Cerqueira G."/>
            <person name="Feldgarden M."/>
            <person name="Courvalin P."/>
            <person name="Perichon B."/>
            <person name="Grillot-Courvalin C."/>
            <person name="Clermont D."/>
            <person name="Rocha E."/>
            <person name="Yoon E.-J."/>
            <person name="Nemec A."/>
            <person name="Walker B."/>
            <person name="Young S.K."/>
            <person name="Zeng Q."/>
            <person name="Gargeya S."/>
            <person name="Fitzgerald M."/>
            <person name="Haas B."/>
            <person name="Abouelleil A."/>
            <person name="Alvarado L."/>
            <person name="Arachchi H.M."/>
            <person name="Berlin A.M."/>
            <person name="Chapman S.B."/>
            <person name="Dewar J."/>
            <person name="Goldberg J."/>
            <person name="Griggs A."/>
            <person name="Gujja S."/>
            <person name="Hansen M."/>
            <person name="Howarth C."/>
            <person name="Imamovic A."/>
            <person name="Larimer J."/>
            <person name="McCowan C."/>
            <person name="Murphy C."/>
            <person name="Neiman D."/>
            <person name="Pearson M."/>
            <person name="Priest M."/>
            <person name="Roberts A."/>
            <person name="Saif S."/>
            <person name="Shea T."/>
            <person name="Sisk P."/>
            <person name="Sykes S."/>
            <person name="Wortman J."/>
            <person name="Nusbaum C."/>
            <person name="Birren B."/>
        </authorList>
    </citation>
    <scope>NUCLEOTIDE SEQUENCE [LARGE SCALE GENOMIC DNA]</scope>
    <source>
        <strain evidence="1 2">CIP 70.12</strain>
    </source>
</reference>
<evidence type="ECO:0000313" key="1">
    <source>
        <dbReference type="EMBL" id="ENW00129.1"/>
    </source>
</evidence>
<organism evidence="1 2">
    <name type="scientific">Acinetobacter bereziniae LMG 1003 = CIP 70.12</name>
    <dbReference type="NCBI Taxonomy" id="981324"/>
    <lineage>
        <taxon>Bacteria</taxon>
        <taxon>Pseudomonadati</taxon>
        <taxon>Pseudomonadota</taxon>
        <taxon>Gammaproteobacteria</taxon>
        <taxon>Moraxellales</taxon>
        <taxon>Moraxellaceae</taxon>
        <taxon>Acinetobacter</taxon>
    </lineage>
</organism>
<gene>
    <name evidence="1" type="ORF">F938_00772</name>
</gene>
<protein>
    <submittedName>
        <fullName evidence="1">Uncharacterized protein</fullName>
    </submittedName>
</protein>
<accession>N9F5L2</accession>
<proteinExistence type="predicted"/>
<keyword evidence="2" id="KW-1185">Reference proteome</keyword>
<dbReference type="PATRIC" id="fig|1217650.3.peg.740"/>
<dbReference type="HOGENOM" id="CLU_992575_0_0_6"/>
<evidence type="ECO:0000313" key="2">
    <source>
        <dbReference type="Proteomes" id="UP000013251"/>
    </source>
</evidence>
<name>N9F5L2_ACIBZ</name>
<sequence>MPIYTSKKTVMQFSEYVYFPLKEGVVNKLIISSNYIDFIIRESCDNSVVLYTIDEQINLIQNSYLCFNEISILDALGLEQAFINRESNMNYKESLIEAVFQLQEKGILKKFEIIDSDCKGRNAISFDKFIKEISLNTKSSEDDVFEKIDIFISGLYWYTKQFFYANNTETANFFKTYSRFKLNKNETDESLSAREIGTITAIFNALNLLLPYDKKYGIDKIPKKRKAVKLFLKKIAESVLLNTKRPHGVKSNIEKLLRGKGQHLPDDFPSDQTVAKWFKN</sequence>
<dbReference type="Proteomes" id="UP000013251">
    <property type="component" value="Unassembled WGS sequence"/>
</dbReference>
<comment type="caution">
    <text evidence="1">The sequence shown here is derived from an EMBL/GenBank/DDBJ whole genome shotgun (WGS) entry which is preliminary data.</text>
</comment>
<dbReference type="AlphaFoldDB" id="N9F5L2"/>